<sequence length="423" mass="45041">MDTTEYDDVMRRRQVLASLGAAALAGCSTSNLGVPRAVNPLPGEDDASAWAQQGPTPANRRHAAHVSVTDPTEAWRVENDGPVSTPAVVGETVYLAAGVPDEGDRKYHIGALLAVDRETGTERWRTVFDSHGGGYAGCSPIVYDGTVYVGDAGRHGLYAVDARTGDVRWTADLGGSVNRPVVAADGVVCLAQQEYIVAFDTAGEEQWRYSKLNHTFLTTPTVVDGTVYVGSVFTGDESESVDDESSVVAALDLQTGEVVWEAARGENFATVSAADGRLYLAGKQTVQALDSADGSRVWSHRVDSRFGRLAVGDDAVFATDGRRAVALGREDGGRRWEFEADTHLRTHPTVTGESVVVSTDNPRVDDHAVTYALDVDSGDPRWTLELDGKMGYAAAVGEDRVYLPSHQTGESGVVVGVESANPE</sequence>
<dbReference type="InterPro" id="IPR011047">
    <property type="entry name" value="Quinoprotein_ADH-like_sf"/>
</dbReference>
<keyword evidence="4" id="KW-1185">Reference proteome</keyword>
<dbReference type="EMBL" id="AOLP01000018">
    <property type="protein sequence ID" value="EMA01203.1"/>
    <property type="molecule type" value="Genomic_DNA"/>
</dbReference>
<dbReference type="InterPro" id="IPR015943">
    <property type="entry name" value="WD40/YVTN_repeat-like_dom_sf"/>
</dbReference>
<dbReference type="AlphaFoldDB" id="M0IYP9"/>
<dbReference type="Proteomes" id="UP000011553">
    <property type="component" value="Unassembled WGS sequence"/>
</dbReference>
<dbReference type="InterPro" id="IPR002372">
    <property type="entry name" value="PQQ_rpt_dom"/>
</dbReference>
<feature type="domain" description="Pyrrolo-quinoline quinone repeat" evidence="2">
    <location>
        <begin position="283"/>
        <end position="419"/>
    </location>
</feature>
<dbReference type="Pfam" id="PF13360">
    <property type="entry name" value="PQQ_2"/>
    <property type="match status" value="2"/>
</dbReference>
<organism evidence="3 4">
    <name type="scientific">Haloferax denitrificans ATCC 35960</name>
    <dbReference type="NCBI Taxonomy" id="662478"/>
    <lineage>
        <taxon>Archaea</taxon>
        <taxon>Methanobacteriati</taxon>
        <taxon>Methanobacteriota</taxon>
        <taxon>Stenosarchaea group</taxon>
        <taxon>Halobacteria</taxon>
        <taxon>Halobacteriales</taxon>
        <taxon>Haloferacaceae</taxon>
        <taxon>Haloferax</taxon>
    </lineage>
</organism>
<proteinExistence type="predicted"/>
<evidence type="ECO:0000313" key="3">
    <source>
        <dbReference type="EMBL" id="EMA01203.1"/>
    </source>
</evidence>
<evidence type="ECO:0000259" key="2">
    <source>
        <dbReference type="Pfam" id="PF13360"/>
    </source>
</evidence>
<dbReference type="PANTHER" id="PTHR34512:SF30">
    <property type="entry name" value="OUTER MEMBRANE PROTEIN ASSEMBLY FACTOR BAMB"/>
    <property type="match status" value="1"/>
</dbReference>
<protein>
    <submittedName>
        <fullName evidence="3">Pyrrolo-quinoline quinone</fullName>
    </submittedName>
</protein>
<dbReference type="PANTHER" id="PTHR34512">
    <property type="entry name" value="CELL SURFACE PROTEIN"/>
    <property type="match status" value="1"/>
</dbReference>
<dbReference type="Gene3D" id="2.40.10.480">
    <property type="match status" value="3"/>
</dbReference>
<dbReference type="Gene3D" id="2.130.10.10">
    <property type="entry name" value="YVTN repeat-like/Quinoprotein amine dehydrogenase"/>
    <property type="match status" value="1"/>
</dbReference>
<dbReference type="SUPFAM" id="SSF50998">
    <property type="entry name" value="Quinoprotein alcohol dehydrogenase-like"/>
    <property type="match status" value="2"/>
</dbReference>
<dbReference type="SMART" id="SM00564">
    <property type="entry name" value="PQQ"/>
    <property type="match status" value="7"/>
</dbReference>
<feature type="region of interest" description="Disordered" evidence="1">
    <location>
        <begin position="43"/>
        <end position="62"/>
    </location>
</feature>
<dbReference type="InterPro" id="IPR018391">
    <property type="entry name" value="PQQ_b-propeller_rpt"/>
</dbReference>
<feature type="domain" description="Pyrrolo-quinoline quinone repeat" evidence="2">
    <location>
        <begin position="112"/>
        <end position="269"/>
    </location>
</feature>
<gene>
    <name evidence="3" type="ORF">C438_15829</name>
</gene>
<reference evidence="3 4" key="1">
    <citation type="journal article" date="2014" name="PLoS Genet.">
        <title>Phylogenetically driven sequencing of extremely halophilic archaea reveals strategies for static and dynamic osmo-response.</title>
        <authorList>
            <person name="Becker E.A."/>
            <person name="Seitzer P.M."/>
            <person name="Tritt A."/>
            <person name="Larsen D."/>
            <person name="Krusor M."/>
            <person name="Yao A.I."/>
            <person name="Wu D."/>
            <person name="Madern D."/>
            <person name="Eisen J.A."/>
            <person name="Darling A.E."/>
            <person name="Facciotti M.T."/>
        </authorList>
    </citation>
    <scope>NUCLEOTIDE SEQUENCE [LARGE SCALE GENOMIC DNA]</scope>
    <source>
        <strain evidence="3 4">ATCC 35960</strain>
    </source>
</reference>
<accession>M0IYP9</accession>
<dbReference type="PATRIC" id="fig|662478.6.peg.3114"/>
<evidence type="ECO:0000313" key="4">
    <source>
        <dbReference type="Proteomes" id="UP000011553"/>
    </source>
</evidence>
<name>M0IYP9_9EURY</name>
<evidence type="ECO:0000256" key="1">
    <source>
        <dbReference type="SAM" id="MobiDB-lite"/>
    </source>
</evidence>
<comment type="caution">
    <text evidence="3">The sequence shown here is derived from an EMBL/GenBank/DDBJ whole genome shotgun (WGS) entry which is preliminary data.</text>
</comment>